<sequence length="240" mass="26768">MIRQLPKLTAPSFVRDLQSNTAALLEGAEVKHYDIITESTTLNSEGNTMQLELFQRDSEQFEGERELHGRLVLNTTRLPESQELTFGFAFAESEKKDFFDGLQVVTRVNNPWKQYTARDITSGPRPDIFGAAFTFKADKNADWLLREAESTSTCDSAGKCEFSVVFVRNFSTGDSADDISLLRGEERQYALTGFYKALGKDERITHIGQSQDMNVLMGAFDSVAASSFITIAALLTLTSF</sequence>
<dbReference type="EMBL" id="HBIE01001779">
    <property type="protein sequence ID" value="CAE0305665.1"/>
    <property type="molecule type" value="Transcribed_RNA"/>
</dbReference>
<evidence type="ECO:0000313" key="1">
    <source>
        <dbReference type="EMBL" id="CAE0305665.1"/>
    </source>
</evidence>
<name>A0A7S3MID0_9SPIT</name>
<organism evidence="1">
    <name type="scientific">Favella ehrenbergii</name>
    <dbReference type="NCBI Taxonomy" id="182087"/>
    <lineage>
        <taxon>Eukaryota</taxon>
        <taxon>Sar</taxon>
        <taxon>Alveolata</taxon>
        <taxon>Ciliophora</taxon>
        <taxon>Intramacronucleata</taxon>
        <taxon>Spirotrichea</taxon>
        <taxon>Choreotrichia</taxon>
        <taxon>Tintinnida</taxon>
        <taxon>Xystonellidae</taxon>
        <taxon>Favella</taxon>
    </lineage>
</organism>
<reference evidence="1" key="1">
    <citation type="submission" date="2021-01" db="EMBL/GenBank/DDBJ databases">
        <authorList>
            <person name="Corre E."/>
            <person name="Pelletier E."/>
            <person name="Niang G."/>
            <person name="Scheremetjew M."/>
            <person name="Finn R."/>
            <person name="Kale V."/>
            <person name="Holt S."/>
            <person name="Cochrane G."/>
            <person name="Meng A."/>
            <person name="Brown T."/>
            <person name="Cohen L."/>
        </authorList>
    </citation>
    <scope>NUCLEOTIDE SEQUENCE</scope>
    <source>
        <strain evidence="1">Fehren 1</strain>
    </source>
</reference>
<proteinExistence type="predicted"/>
<accession>A0A7S3MID0</accession>
<protein>
    <submittedName>
        <fullName evidence="1">Uncharacterized protein</fullName>
    </submittedName>
</protein>
<dbReference type="AlphaFoldDB" id="A0A7S3MID0"/>
<gene>
    <name evidence="1" type="ORF">FEHR0123_LOCUS570</name>
</gene>